<proteinExistence type="predicted"/>
<name>A0ABV3WSQ9_9HYPH</name>
<sequence length="198" mass="21643">MRWVFRLLFMLMLVAGVVLGIVYPRVLVGSGGDEIGRWRIYERGTGERTVETVLDISREVAVGAELRTEDALPDDLRLATLTVVVRDADENVVLREGLALSGAAVLESPQSQVRLYRAAAGILNGAEGAYRFDIEVADDVGPSLLSVDLVLRTVAASPDPRMQPAGFVLMAVGVVGFLLTFRRRRENPNSKPPKWGRV</sequence>
<evidence type="ECO:0000313" key="3">
    <source>
        <dbReference type="Proteomes" id="UP001559025"/>
    </source>
</evidence>
<protein>
    <recommendedName>
        <fullName evidence="4">LPXTG cell wall anchor domain-containing protein</fullName>
    </recommendedName>
</protein>
<evidence type="ECO:0000256" key="1">
    <source>
        <dbReference type="SAM" id="Phobius"/>
    </source>
</evidence>
<organism evidence="2 3">
    <name type="scientific">Neoaquamicrobium sediminum</name>
    <dbReference type="NCBI Taxonomy" id="1849104"/>
    <lineage>
        <taxon>Bacteria</taxon>
        <taxon>Pseudomonadati</taxon>
        <taxon>Pseudomonadota</taxon>
        <taxon>Alphaproteobacteria</taxon>
        <taxon>Hyphomicrobiales</taxon>
        <taxon>Phyllobacteriaceae</taxon>
        <taxon>Neoaquamicrobium</taxon>
    </lineage>
</organism>
<comment type="caution">
    <text evidence="2">The sequence shown here is derived from an EMBL/GenBank/DDBJ whole genome shotgun (WGS) entry which is preliminary data.</text>
</comment>
<dbReference type="Proteomes" id="UP001559025">
    <property type="component" value="Unassembled WGS sequence"/>
</dbReference>
<feature type="transmembrane region" description="Helical" evidence="1">
    <location>
        <begin position="162"/>
        <end position="181"/>
    </location>
</feature>
<accession>A0ABV3WSQ9</accession>
<dbReference type="EMBL" id="JAZHFV010000002">
    <property type="protein sequence ID" value="MEX4007580.1"/>
    <property type="molecule type" value="Genomic_DNA"/>
</dbReference>
<evidence type="ECO:0008006" key="4">
    <source>
        <dbReference type="Google" id="ProtNLM"/>
    </source>
</evidence>
<keyword evidence="1" id="KW-1133">Transmembrane helix</keyword>
<evidence type="ECO:0000313" key="2">
    <source>
        <dbReference type="EMBL" id="MEX4007580.1"/>
    </source>
</evidence>
<keyword evidence="1" id="KW-0812">Transmembrane</keyword>
<keyword evidence="1" id="KW-0472">Membrane</keyword>
<reference evidence="2 3" key="1">
    <citation type="submission" date="2024-01" db="EMBL/GenBank/DDBJ databases">
        <title>New evidence supports the origin of RcGTA from prophage.</title>
        <authorList>
            <person name="Xu Y."/>
            <person name="Liu B."/>
            <person name="Chen F."/>
        </authorList>
    </citation>
    <scope>NUCLEOTIDE SEQUENCE [LARGE SCALE GENOMIC DNA]</scope>
    <source>
        <strain evidence="2 3">CBW1107-2</strain>
    </source>
</reference>
<gene>
    <name evidence="2" type="ORF">V1479_09710</name>
</gene>
<keyword evidence="3" id="KW-1185">Reference proteome</keyword>
<dbReference type="RefSeq" id="WP_368802709.1">
    <property type="nucleotide sequence ID" value="NZ_JAZHFV010000002.1"/>
</dbReference>